<organism evidence="1 2">
    <name type="scientific">Naganishia friedmannii</name>
    <dbReference type="NCBI Taxonomy" id="89922"/>
    <lineage>
        <taxon>Eukaryota</taxon>
        <taxon>Fungi</taxon>
        <taxon>Dikarya</taxon>
        <taxon>Basidiomycota</taxon>
        <taxon>Agaricomycotina</taxon>
        <taxon>Tremellomycetes</taxon>
        <taxon>Filobasidiales</taxon>
        <taxon>Filobasidiaceae</taxon>
        <taxon>Naganishia</taxon>
    </lineage>
</organism>
<gene>
    <name evidence="1" type="ORF">QFC21_002206</name>
</gene>
<evidence type="ECO:0000313" key="1">
    <source>
        <dbReference type="EMBL" id="KAJ9103746.1"/>
    </source>
</evidence>
<keyword evidence="2" id="KW-1185">Reference proteome</keyword>
<reference evidence="1" key="1">
    <citation type="submission" date="2023-04" db="EMBL/GenBank/DDBJ databases">
        <title>Draft Genome sequencing of Naganishia species isolated from polar environments using Oxford Nanopore Technology.</title>
        <authorList>
            <person name="Leo P."/>
            <person name="Venkateswaran K."/>
        </authorList>
    </citation>
    <scope>NUCLEOTIDE SEQUENCE</scope>
    <source>
        <strain evidence="1">MNA-CCFEE 5423</strain>
    </source>
</reference>
<accession>A0ACC2VXB3</accession>
<comment type="caution">
    <text evidence="1">The sequence shown here is derived from an EMBL/GenBank/DDBJ whole genome shotgun (WGS) entry which is preliminary data.</text>
</comment>
<proteinExistence type="predicted"/>
<dbReference type="Proteomes" id="UP001227268">
    <property type="component" value="Unassembled WGS sequence"/>
</dbReference>
<evidence type="ECO:0000313" key="2">
    <source>
        <dbReference type="Proteomes" id="UP001227268"/>
    </source>
</evidence>
<dbReference type="EMBL" id="JASBWT010000006">
    <property type="protein sequence ID" value="KAJ9103746.1"/>
    <property type="molecule type" value="Genomic_DNA"/>
</dbReference>
<protein>
    <submittedName>
        <fullName evidence="1">Uncharacterized protein</fullName>
    </submittedName>
</protein>
<name>A0ACC2VXB3_9TREE</name>
<sequence>MSILLSSAASVTLSSVICNTIGSAILHRIHPHAPYNILWASRNAAVGGAILTIPWMIIFRLLNACFVHSPIWVQEMVGNAGWIVAAAGSAAAGAVGAAVLIASLGEDKVKQGIKESAAAGGVGSGVWLAGLMALACMLGIGMAVVKGMNWILSKIVDRKTKTTAAAATRARESGQHELGQVSWAVDAGVAPSTTVMMLPHGTTMDTDEGMKKTDHQPA</sequence>